<organism evidence="1 2">
    <name type="scientific">Fictibacillus phosphorivorans</name>
    <dbReference type="NCBI Taxonomy" id="1221500"/>
    <lineage>
        <taxon>Bacteria</taxon>
        <taxon>Bacillati</taxon>
        <taxon>Bacillota</taxon>
        <taxon>Bacilli</taxon>
        <taxon>Bacillales</taxon>
        <taxon>Fictibacillaceae</taxon>
        <taxon>Fictibacillus</taxon>
    </lineage>
</organism>
<dbReference type="SUPFAM" id="SSF54909">
    <property type="entry name" value="Dimeric alpha+beta barrel"/>
    <property type="match status" value="1"/>
</dbReference>
<name>A0A161TIB9_9BACL</name>
<evidence type="ECO:0000313" key="2">
    <source>
        <dbReference type="Proteomes" id="UP000076567"/>
    </source>
</evidence>
<evidence type="ECO:0008006" key="3">
    <source>
        <dbReference type="Google" id="ProtNLM"/>
    </source>
</evidence>
<proteinExistence type="predicted"/>
<dbReference type="EMBL" id="LRFC01000001">
    <property type="protein sequence ID" value="KZE68924.1"/>
    <property type="molecule type" value="Genomic_DNA"/>
</dbReference>
<dbReference type="Gene3D" id="3.30.70.100">
    <property type="match status" value="1"/>
</dbReference>
<dbReference type="Proteomes" id="UP000076567">
    <property type="component" value="Unassembled WGS sequence"/>
</dbReference>
<evidence type="ECO:0000313" key="1">
    <source>
        <dbReference type="EMBL" id="KZE68924.1"/>
    </source>
</evidence>
<dbReference type="OrthoDB" id="2967649at2"/>
<dbReference type="RefSeq" id="WP_066236271.1">
    <property type="nucleotide sequence ID" value="NZ_LRFC01000001.1"/>
</dbReference>
<reference evidence="2" key="1">
    <citation type="submission" date="2016-01" db="EMBL/GenBank/DDBJ databases">
        <title>Draft genome of Chromobacterium sp. F49.</title>
        <authorList>
            <person name="Hong K.W."/>
        </authorList>
    </citation>
    <scope>NUCLEOTIDE SEQUENCE [LARGE SCALE GENOMIC DNA]</scope>
    <source>
        <strain evidence="2">P7IIIA</strain>
    </source>
</reference>
<comment type="caution">
    <text evidence="1">The sequence shown here is derived from an EMBL/GenBank/DDBJ whole genome shotgun (WGS) entry which is preliminary data.</text>
</comment>
<accession>A0A161TIB9</accession>
<sequence length="124" mass="14355">MAHLLVYFYKLKPEVKEKFLEISAQTNKKFQEYGGVTEQIFKLSTSPKNYGISSISEMLNVEEDEEIWIGLLRFQSEEHARMTMEDFDRDSEVNELLNEFVAHVAPLEKLVFGEFVSGQEVVSV</sequence>
<dbReference type="AlphaFoldDB" id="A0A161TIB9"/>
<gene>
    <name evidence="1" type="ORF">AWM68_01250</name>
</gene>
<dbReference type="InterPro" id="IPR011008">
    <property type="entry name" value="Dimeric_a/b-barrel"/>
</dbReference>
<keyword evidence="2" id="KW-1185">Reference proteome</keyword>
<protein>
    <recommendedName>
        <fullName evidence="3">DUF1428 family protein</fullName>
    </recommendedName>
</protein>